<dbReference type="HOGENOM" id="CLU_010119_6_3_1"/>
<dbReference type="Gene3D" id="2.60.120.330">
    <property type="entry name" value="B-lactam Antibiotic, Isopenicillin N Synthase, Chain"/>
    <property type="match status" value="1"/>
</dbReference>
<evidence type="ECO:0000256" key="2">
    <source>
        <dbReference type="ARBA" id="ARBA00022723"/>
    </source>
</evidence>
<dbReference type="InParanoid" id="K2S4J4"/>
<comment type="similarity">
    <text evidence="1 5">Belongs to the iron/ascorbate-dependent oxidoreductase family.</text>
</comment>
<accession>K2S4J4</accession>
<dbReference type="PRINTS" id="PR00682">
    <property type="entry name" value="IPNSYNTHASE"/>
</dbReference>
<evidence type="ECO:0000256" key="4">
    <source>
        <dbReference type="ARBA" id="ARBA00023004"/>
    </source>
</evidence>
<keyword evidence="3 5" id="KW-0560">Oxidoreductase</keyword>
<sequence length="324" mass="36125">MPSAIEHPEFYIPTVDISPYLADPSSTEAQHVVNAVRLACTTSGFFQLVGHGIGPEIREAVFAGSKALFNLPFEQKKALRRGQNRGYEMIGAQALQDGALPDLKEGYYIGEDTTVFEEGKTYRPFMDPNIWPSESQLPFSVLRTPANEYYERVAGLSKTVMDVIAAALPYEPENFEQYKKEPIAASMRLLHYPPQRTTDENQLGAGAHTDFGWITLLLTDGNPGLEVLNQSSGEWVQVPPNKDAYVVNVGDMLQQITGGYFKSNVHRVLNLGEEDRYSVPYFFDGCLDAKLARLDGKDEGKVLTVEEHMLDRFTTTYGRGKAKD</sequence>
<gene>
    <name evidence="7" type="ORF">MPH_11118</name>
</gene>
<evidence type="ECO:0000313" key="8">
    <source>
        <dbReference type="Proteomes" id="UP000007129"/>
    </source>
</evidence>
<dbReference type="Pfam" id="PF03171">
    <property type="entry name" value="2OG-FeII_Oxy"/>
    <property type="match status" value="1"/>
</dbReference>
<evidence type="ECO:0000256" key="5">
    <source>
        <dbReference type="RuleBase" id="RU003682"/>
    </source>
</evidence>
<dbReference type="STRING" id="1126212.K2S4J4"/>
<dbReference type="GO" id="GO:0016491">
    <property type="term" value="F:oxidoreductase activity"/>
    <property type="evidence" value="ECO:0007669"/>
    <property type="project" value="UniProtKB-KW"/>
</dbReference>
<feature type="domain" description="Fe2OG dioxygenase" evidence="6">
    <location>
        <begin position="183"/>
        <end position="285"/>
    </location>
</feature>
<proteinExistence type="inferred from homology"/>
<evidence type="ECO:0000313" key="7">
    <source>
        <dbReference type="EMBL" id="EKG11625.1"/>
    </source>
</evidence>
<comment type="caution">
    <text evidence="7">The sequence shown here is derived from an EMBL/GenBank/DDBJ whole genome shotgun (WGS) entry which is preliminary data.</text>
</comment>
<dbReference type="InterPro" id="IPR005123">
    <property type="entry name" value="Oxoglu/Fe-dep_dioxygenase_dom"/>
</dbReference>
<reference evidence="7 8" key="1">
    <citation type="journal article" date="2012" name="BMC Genomics">
        <title>Tools to kill: Genome of one of the most destructive plant pathogenic fungi Macrophomina phaseolina.</title>
        <authorList>
            <person name="Islam M.S."/>
            <person name="Haque M.S."/>
            <person name="Islam M.M."/>
            <person name="Emdad E.M."/>
            <person name="Halim A."/>
            <person name="Hossen Q.M.M."/>
            <person name="Hossain M.Z."/>
            <person name="Ahmed B."/>
            <person name="Rahim S."/>
            <person name="Rahman M.S."/>
            <person name="Alam M.M."/>
            <person name="Hou S."/>
            <person name="Wan X."/>
            <person name="Saito J.A."/>
            <person name="Alam M."/>
        </authorList>
    </citation>
    <scope>NUCLEOTIDE SEQUENCE [LARGE SCALE GENOMIC DNA]</scope>
    <source>
        <strain evidence="7 8">MS6</strain>
    </source>
</reference>
<dbReference type="EMBL" id="AHHD01000467">
    <property type="protein sequence ID" value="EKG11625.1"/>
    <property type="molecule type" value="Genomic_DNA"/>
</dbReference>
<dbReference type="eggNOG" id="KOG0143">
    <property type="taxonomic scope" value="Eukaryota"/>
</dbReference>
<evidence type="ECO:0000256" key="1">
    <source>
        <dbReference type="ARBA" id="ARBA00008056"/>
    </source>
</evidence>
<dbReference type="OrthoDB" id="288590at2759"/>
<dbReference type="InterPro" id="IPR027443">
    <property type="entry name" value="IPNS-like_sf"/>
</dbReference>
<dbReference type="InterPro" id="IPR044861">
    <property type="entry name" value="IPNS-like_FE2OG_OXY"/>
</dbReference>
<dbReference type="Proteomes" id="UP000007129">
    <property type="component" value="Unassembled WGS sequence"/>
</dbReference>
<dbReference type="Pfam" id="PF14226">
    <property type="entry name" value="DIOX_N"/>
    <property type="match status" value="1"/>
</dbReference>
<dbReference type="PROSITE" id="PS51471">
    <property type="entry name" value="FE2OG_OXY"/>
    <property type="match status" value="1"/>
</dbReference>
<dbReference type="SUPFAM" id="SSF51197">
    <property type="entry name" value="Clavaminate synthase-like"/>
    <property type="match status" value="1"/>
</dbReference>
<dbReference type="PANTHER" id="PTHR10209">
    <property type="entry name" value="OXIDOREDUCTASE, 2OG-FE II OXYGENASE FAMILY PROTEIN"/>
    <property type="match status" value="1"/>
</dbReference>
<dbReference type="GO" id="GO:0046872">
    <property type="term" value="F:metal ion binding"/>
    <property type="evidence" value="ECO:0007669"/>
    <property type="project" value="UniProtKB-KW"/>
</dbReference>
<dbReference type="GO" id="GO:0044283">
    <property type="term" value="P:small molecule biosynthetic process"/>
    <property type="evidence" value="ECO:0007669"/>
    <property type="project" value="UniProtKB-ARBA"/>
</dbReference>
<evidence type="ECO:0000256" key="3">
    <source>
        <dbReference type="ARBA" id="ARBA00023002"/>
    </source>
</evidence>
<protein>
    <submittedName>
        <fullName evidence="7">Isopenicillin N synthase</fullName>
    </submittedName>
</protein>
<name>K2S4J4_MACPH</name>
<evidence type="ECO:0000259" key="6">
    <source>
        <dbReference type="PROSITE" id="PS51471"/>
    </source>
</evidence>
<dbReference type="AlphaFoldDB" id="K2S4J4"/>
<keyword evidence="4 5" id="KW-0408">Iron</keyword>
<organism evidence="7 8">
    <name type="scientific">Macrophomina phaseolina (strain MS6)</name>
    <name type="common">Charcoal rot fungus</name>
    <dbReference type="NCBI Taxonomy" id="1126212"/>
    <lineage>
        <taxon>Eukaryota</taxon>
        <taxon>Fungi</taxon>
        <taxon>Dikarya</taxon>
        <taxon>Ascomycota</taxon>
        <taxon>Pezizomycotina</taxon>
        <taxon>Dothideomycetes</taxon>
        <taxon>Dothideomycetes incertae sedis</taxon>
        <taxon>Botryosphaeriales</taxon>
        <taxon>Botryosphaeriaceae</taxon>
        <taxon>Macrophomina</taxon>
    </lineage>
</organism>
<dbReference type="InterPro" id="IPR026992">
    <property type="entry name" value="DIOX_N"/>
</dbReference>
<dbReference type="VEuPathDB" id="FungiDB:MPH_11118"/>
<dbReference type="PANTHER" id="PTHR10209:SF867">
    <property type="entry name" value="2-OXOGLUTARATE (2OG) AND FE(II)-DEPENDENT OXYGENASE SUPERFAMILY PROTEIN"/>
    <property type="match status" value="1"/>
</dbReference>
<keyword evidence="2 5" id="KW-0479">Metal-binding</keyword>